<reference evidence="1 2" key="1">
    <citation type="submission" date="2024-08" db="EMBL/GenBank/DDBJ databases">
        <authorList>
            <person name="Arias E."/>
        </authorList>
    </citation>
    <scope>NUCLEOTIDE SEQUENCE [LARGE SCALE GENOMIC DNA]</scope>
    <source>
        <strain evidence="1 2">FAM 25317</strain>
    </source>
</reference>
<comment type="caution">
    <text evidence="1">The sequence shown here is derived from an EMBL/GenBank/DDBJ whole genome shotgun (WGS) entry which is preliminary data.</text>
</comment>
<sequence length="79" mass="9103">MVVPTKYLVKFQEAVVTRALPENQQAVTDLLQLAILKYQTGQMTLDYLEYSLFPQLLPLLQADQVLAIKRLFQQYGQTD</sequence>
<dbReference type="EMBL" id="JBGQPK010000068">
    <property type="protein sequence ID" value="MFL2030206.1"/>
    <property type="molecule type" value="Genomic_DNA"/>
</dbReference>
<evidence type="ECO:0000313" key="2">
    <source>
        <dbReference type="Proteomes" id="UP001625389"/>
    </source>
</evidence>
<protein>
    <submittedName>
        <fullName evidence="1">Uncharacterized protein</fullName>
    </submittedName>
</protein>
<dbReference type="Proteomes" id="UP001625389">
    <property type="component" value="Unassembled WGS sequence"/>
</dbReference>
<organism evidence="1 2">
    <name type="scientific">Loigolactobacillus zhaoyuanensis</name>
    <dbReference type="NCBI Taxonomy" id="2486017"/>
    <lineage>
        <taxon>Bacteria</taxon>
        <taxon>Bacillati</taxon>
        <taxon>Bacillota</taxon>
        <taxon>Bacilli</taxon>
        <taxon>Lactobacillales</taxon>
        <taxon>Lactobacillaceae</taxon>
        <taxon>Loigolactobacillus</taxon>
    </lineage>
</organism>
<proteinExistence type="predicted"/>
<gene>
    <name evidence="1" type="ORF">ACEN34_11360</name>
</gene>
<keyword evidence="2" id="KW-1185">Reference proteome</keyword>
<dbReference type="RefSeq" id="WP_407137699.1">
    <property type="nucleotide sequence ID" value="NZ_JBGQPK010000068.1"/>
</dbReference>
<accession>A0ABW8UED0</accession>
<name>A0ABW8UED0_9LACO</name>
<evidence type="ECO:0000313" key="1">
    <source>
        <dbReference type="EMBL" id="MFL2030206.1"/>
    </source>
</evidence>